<evidence type="ECO:0000313" key="11">
    <source>
        <dbReference type="Proteomes" id="UP000182400"/>
    </source>
</evidence>
<keyword evidence="6" id="KW-0472">Membrane</keyword>
<evidence type="ECO:0000256" key="9">
    <source>
        <dbReference type="SAM" id="SignalP"/>
    </source>
</evidence>
<keyword evidence="3" id="KW-0813">Transport</keyword>
<keyword evidence="4" id="KW-1134">Transmembrane beta strand</keyword>
<sequence>MRTYLPWLGLIMLFSPAALAFDLVQAWEQLLAQGPTYRAAAYERDAGLESPAIGRAGLLPQITASASKSWVDGTQEQRSTLGQSSRNDLDYDAENLSIQLRQPIYNRQRLIEYRQGKQRARYSEAVFDAKTQNLAVRLATRYFDVLLTRETIALSKAKLNALEQQVAAAKRRFTLGDGTVTDVDQATARRDLAQAELIEAEDNLLVAMRLLQELLGDLPGQLATLNADFPTPALQPDNLQEWLLKAQQNNPTLRAQQVNRQLAEEEVRRASSGHWPTLDLVLGYTDSTSDSLSTIDQQNRYRSIGLEFSMPLYAGGGVSARVRQATASREQAGEEVNVALEEIYSATTREFRGIQSGQARIRALEQAVRSNERAQDSAGKGFRAGSSTNLDILNAEEQVFIAKRDLLEAKLRYLLARLQLAAAVGLLGEDDIAQANAYLGPPSISASAVAGRD</sequence>
<dbReference type="EMBL" id="FOWP01000021">
    <property type="protein sequence ID" value="SFP69878.1"/>
    <property type="molecule type" value="Genomic_DNA"/>
</dbReference>
<keyword evidence="10" id="KW-0378">Hydrolase</keyword>
<keyword evidence="8" id="KW-0175">Coiled coil</keyword>
<feature type="signal peptide" evidence="9">
    <location>
        <begin position="1"/>
        <end position="20"/>
    </location>
</feature>
<dbReference type="InterPro" id="IPR010130">
    <property type="entry name" value="T1SS_OMP_TolC"/>
</dbReference>
<dbReference type="GO" id="GO:0008233">
    <property type="term" value="F:peptidase activity"/>
    <property type="evidence" value="ECO:0007669"/>
    <property type="project" value="UniProtKB-KW"/>
</dbReference>
<evidence type="ECO:0000256" key="8">
    <source>
        <dbReference type="SAM" id="Coils"/>
    </source>
</evidence>
<dbReference type="GO" id="GO:0015562">
    <property type="term" value="F:efflux transmembrane transporter activity"/>
    <property type="evidence" value="ECO:0007669"/>
    <property type="project" value="InterPro"/>
</dbReference>
<keyword evidence="5" id="KW-0812">Transmembrane</keyword>
<dbReference type="GO" id="GO:0015288">
    <property type="term" value="F:porin activity"/>
    <property type="evidence" value="ECO:0007669"/>
    <property type="project" value="TreeGrafter"/>
</dbReference>
<dbReference type="GO" id="GO:0009279">
    <property type="term" value="C:cell outer membrane"/>
    <property type="evidence" value="ECO:0007669"/>
    <property type="project" value="UniProtKB-SubCell"/>
</dbReference>
<accession>A0A1I5SGN6</accession>
<feature type="chain" id="PRO_5010275045" evidence="9">
    <location>
        <begin position="21"/>
        <end position="453"/>
    </location>
</feature>
<keyword evidence="7" id="KW-0998">Cell outer membrane</keyword>
<dbReference type="InterPro" id="IPR003423">
    <property type="entry name" value="OMP_efflux"/>
</dbReference>
<evidence type="ECO:0000256" key="2">
    <source>
        <dbReference type="ARBA" id="ARBA00007613"/>
    </source>
</evidence>
<dbReference type="NCBIfam" id="TIGR01844">
    <property type="entry name" value="type_I_sec_TolC"/>
    <property type="match status" value="1"/>
</dbReference>
<evidence type="ECO:0000256" key="1">
    <source>
        <dbReference type="ARBA" id="ARBA00004442"/>
    </source>
</evidence>
<dbReference type="GO" id="GO:0006508">
    <property type="term" value="P:proteolysis"/>
    <property type="evidence" value="ECO:0007669"/>
    <property type="project" value="UniProtKB-KW"/>
</dbReference>
<comment type="similarity">
    <text evidence="2">Belongs to the outer membrane factor (OMF) (TC 1.B.17) family.</text>
</comment>
<evidence type="ECO:0000256" key="7">
    <source>
        <dbReference type="ARBA" id="ARBA00023237"/>
    </source>
</evidence>
<evidence type="ECO:0000256" key="5">
    <source>
        <dbReference type="ARBA" id="ARBA00022692"/>
    </source>
</evidence>
<dbReference type="Gene3D" id="1.20.1600.10">
    <property type="entry name" value="Outer membrane efflux proteins (OEP)"/>
    <property type="match status" value="1"/>
</dbReference>
<evidence type="ECO:0000256" key="3">
    <source>
        <dbReference type="ARBA" id="ARBA00022448"/>
    </source>
</evidence>
<dbReference type="AlphaFoldDB" id="A0A1I5SGN6"/>
<dbReference type="PANTHER" id="PTHR30026:SF20">
    <property type="entry name" value="OUTER MEMBRANE PROTEIN TOLC"/>
    <property type="match status" value="1"/>
</dbReference>
<protein>
    <submittedName>
        <fullName evidence="10">Outer membrane protein, protease secretion system</fullName>
    </submittedName>
</protein>
<gene>
    <name evidence="10" type="ORF">SAMN05216601_12111</name>
</gene>
<dbReference type="Proteomes" id="UP000182400">
    <property type="component" value="Unassembled WGS sequence"/>
</dbReference>
<dbReference type="RefSeq" id="WP_074941691.1">
    <property type="nucleotide sequence ID" value="NZ_FOWP01000021.1"/>
</dbReference>
<name>A0A1I5SGN6_9GAMM</name>
<keyword evidence="9" id="KW-0732">Signal</keyword>
<dbReference type="InterPro" id="IPR051906">
    <property type="entry name" value="TolC-like"/>
</dbReference>
<organism evidence="10 11">
    <name type="scientific">Ectopseudomonas composti</name>
    <dbReference type="NCBI Taxonomy" id="658457"/>
    <lineage>
        <taxon>Bacteria</taxon>
        <taxon>Pseudomonadati</taxon>
        <taxon>Pseudomonadota</taxon>
        <taxon>Gammaproteobacteria</taxon>
        <taxon>Pseudomonadales</taxon>
        <taxon>Pseudomonadaceae</taxon>
        <taxon>Ectopseudomonas</taxon>
    </lineage>
</organism>
<dbReference type="PANTHER" id="PTHR30026">
    <property type="entry name" value="OUTER MEMBRANE PROTEIN TOLC"/>
    <property type="match status" value="1"/>
</dbReference>
<comment type="subcellular location">
    <subcellularLocation>
        <location evidence="1">Cell outer membrane</location>
    </subcellularLocation>
</comment>
<dbReference type="OrthoDB" id="9813458at2"/>
<evidence type="ECO:0000256" key="4">
    <source>
        <dbReference type="ARBA" id="ARBA00022452"/>
    </source>
</evidence>
<feature type="coiled-coil region" evidence="8">
    <location>
        <begin position="152"/>
        <end position="203"/>
    </location>
</feature>
<dbReference type="STRING" id="658457.SAMN05216601_12111"/>
<dbReference type="Pfam" id="PF02321">
    <property type="entry name" value="OEP"/>
    <property type="match status" value="2"/>
</dbReference>
<evidence type="ECO:0000256" key="6">
    <source>
        <dbReference type="ARBA" id="ARBA00023136"/>
    </source>
</evidence>
<evidence type="ECO:0000313" key="10">
    <source>
        <dbReference type="EMBL" id="SFP69878.1"/>
    </source>
</evidence>
<dbReference type="GO" id="GO:1990281">
    <property type="term" value="C:efflux pump complex"/>
    <property type="evidence" value="ECO:0007669"/>
    <property type="project" value="TreeGrafter"/>
</dbReference>
<proteinExistence type="inferred from homology"/>
<keyword evidence="10" id="KW-0645">Protease</keyword>
<reference evidence="10 11" key="1">
    <citation type="submission" date="2016-10" db="EMBL/GenBank/DDBJ databases">
        <authorList>
            <person name="de Groot N.N."/>
        </authorList>
    </citation>
    <scope>NUCLEOTIDE SEQUENCE [LARGE SCALE GENOMIC DNA]</scope>
    <source>
        <strain evidence="10 11">CCUG 59231</strain>
    </source>
</reference>
<dbReference type="SUPFAM" id="SSF56954">
    <property type="entry name" value="Outer membrane efflux proteins (OEP)"/>
    <property type="match status" value="1"/>
</dbReference>